<dbReference type="Proteomes" id="UP000566995">
    <property type="component" value="Unassembled WGS sequence"/>
</dbReference>
<reference evidence="1 2" key="1">
    <citation type="submission" date="2020-08" db="EMBL/GenBank/DDBJ databases">
        <title>Functional genomics of gut bacteria from endangered species of beetles.</title>
        <authorList>
            <person name="Carlos-Shanley C."/>
        </authorList>
    </citation>
    <scope>NUCLEOTIDE SEQUENCE [LARGE SCALE GENOMIC DNA]</scope>
    <source>
        <strain evidence="1 2">S00179</strain>
    </source>
</reference>
<comment type="caution">
    <text evidence="1">The sequence shown here is derived from an EMBL/GenBank/DDBJ whole genome shotgun (WGS) entry which is preliminary data.</text>
</comment>
<protein>
    <submittedName>
        <fullName evidence="1">Uncharacterized protein</fullName>
    </submittedName>
</protein>
<accession>A0A7W7NZL4</accession>
<organism evidence="1 2">
    <name type="scientific">Pseudomonas nitroreducens</name>
    <dbReference type="NCBI Taxonomy" id="46680"/>
    <lineage>
        <taxon>Bacteria</taxon>
        <taxon>Pseudomonadati</taxon>
        <taxon>Pseudomonadota</taxon>
        <taxon>Gammaproteobacteria</taxon>
        <taxon>Pseudomonadales</taxon>
        <taxon>Pseudomonadaceae</taxon>
        <taxon>Pseudomonas</taxon>
    </lineage>
</organism>
<gene>
    <name evidence="1" type="ORF">HNP46_000520</name>
</gene>
<sequence length="95" mass="10840">MANSRYNLSAAWKYLLSIKPGDGGYYGFDEFFENRGDKNAAKYLQCEINAEGLACLYCDDFFLEEIDRKKTAEAKKVLASVFDDIVARRGEWSDC</sequence>
<evidence type="ECO:0000313" key="1">
    <source>
        <dbReference type="EMBL" id="MBB4861709.1"/>
    </source>
</evidence>
<dbReference type="AlphaFoldDB" id="A0A7W7NZL4"/>
<dbReference type="EMBL" id="JACHLI010000001">
    <property type="protein sequence ID" value="MBB4861709.1"/>
    <property type="molecule type" value="Genomic_DNA"/>
</dbReference>
<dbReference type="RefSeq" id="WP_184585959.1">
    <property type="nucleotide sequence ID" value="NZ_JACHLI010000001.1"/>
</dbReference>
<evidence type="ECO:0000313" key="2">
    <source>
        <dbReference type="Proteomes" id="UP000566995"/>
    </source>
</evidence>
<name>A0A7W7NZL4_PSENT</name>
<proteinExistence type="predicted"/>